<dbReference type="AlphaFoldDB" id="A0A2H0LLQ2"/>
<evidence type="ECO:0000313" key="1">
    <source>
        <dbReference type="EMBL" id="PIQ85307.1"/>
    </source>
</evidence>
<gene>
    <name evidence="1" type="ORF">COV74_09335</name>
</gene>
<protein>
    <recommendedName>
        <fullName evidence="3">Transporter</fullName>
    </recommendedName>
</protein>
<sequence>MPSFLRRGFFFVFLLTGFPQLLSAHHPVQAQLAAHHERENAGIASGPMINSPTASTLGKNHVAGGFLLHYTRYNSIPASNAHRLHHDGRDIHGKNHEEIYEFQLGYGVLEDLDLYLSAPIVSKNSIEIDSHARLGAKEHATGFGDMRLLGKYRFFKQYVEAALLAGIKFPTGRTTAERGSDTEFETELQPGSGSWDGQFGIVLSRSFKQRLSLASSFEYFLNTKGAQEHEMGDSFRYNIGASYVLRALGKRPNVSLVLEMNTEWAKKDSSRTMNRVFDSGGTTVLLSPGMVFDLTKNLSAYWAMPVPIYQNLGGEHEELNLQVLTGVSLHF</sequence>
<dbReference type="Proteomes" id="UP000230859">
    <property type="component" value="Unassembled WGS sequence"/>
</dbReference>
<evidence type="ECO:0008006" key="3">
    <source>
        <dbReference type="Google" id="ProtNLM"/>
    </source>
</evidence>
<dbReference type="Pfam" id="PF13557">
    <property type="entry name" value="Phenol_MetA_deg"/>
    <property type="match status" value="1"/>
</dbReference>
<reference evidence="1 2" key="1">
    <citation type="submission" date="2017-09" db="EMBL/GenBank/DDBJ databases">
        <title>Depth-based differentiation of microbial function through sediment-hosted aquifers and enrichment of novel symbionts in the deep terrestrial subsurface.</title>
        <authorList>
            <person name="Probst A.J."/>
            <person name="Ladd B."/>
            <person name="Jarett J.K."/>
            <person name="Geller-Mcgrath D.E."/>
            <person name="Sieber C.M."/>
            <person name="Emerson J.B."/>
            <person name="Anantharaman K."/>
            <person name="Thomas B.C."/>
            <person name="Malmstrom R."/>
            <person name="Stieglmeier M."/>
            <person name="Klingl A."/>
            <person name="Woyke T."/>
            <person name="Ryan C.M."/>
            <person name="Banfield J.F."/>
        </authorList>
    </citation>
    <scope>NUCLEOTIDE SEQUENCE [LARGE SCALE GENOMIC DNA]</scope>
    <source>
        <strain evidence="1">CG11_big_fil_rev_8_21_14_0_20_45_26</strain>
    </source>
</reference>
<accession>A0A2H0LLQ2</accession>
<dbReference type="EMBL" id="PCVY01000069">
    <property type="protein sequence ID" value="PIQ85307.1"/>
    <property type="molecule type" value="Genomic_DNA"/>
</dbReference>
<name>A0A2H0LLQ2_9BACT</name>
<organism evidence="1 2">
    <name type="scientific">Candidatus Abzuiibacterium crystallinum</name>
    <dbReference type="NCBI Taxonomy" id="1974748"/>
    <lineage>
        <taxon>Bacteria</taxon>
        <taxon>Pseudomonadati</taxon>
        <taxon>Candidatus Omnitrophota</taxon>
        <taxon>Candidatus Abzuiibacterium</taxon>
    </lineage>
</organism>
<evidence type="ECO:0000313" key="2">
    <source>
        <dbReference type="Proteomes" id="UP000230859"/>
    </source>
</evidence>
<dbReference type="InterPro" id="IPR025737">
    <property type="entry name" value="FApF"/>
</dbReference>
<comment type="caution">
    <text evidence="1">The sequence shown here is derived from an EMBL/GenBank/DDBJ whole genome shotgun (WGS) entry which is preliminary data.</text>
</comment>
<proteinExistence type="predicted"/>